<dbReference type="OrthoDB" id="2524554at2759"/>
<dbReference type="eggNOG" id="ENOG502S7VV">
    <property type="taxonomic scope" value="Eukaryota"/>
</dbReference>
<dbReference type="SUPFAM" id="SSF48452">
    <property type="entry name" value="TPR-like"/>
    <property type="match status" value="1"/>
</dbReference>
<dbReference type="STRING" id="1109443.G4TIG8"/>
<dbReference type="EMBL" id="CAFZ01000106">
    <property type="protein sequence ID" value="CCA71117.1"/>
    <property type="molecule type" value="Genomic_DNA"/>
</dbReference>
<keyword evidence="2" id="KW-0472">Membrane</keyword>
<keyword evidence="2" id="KW-0812">Transmembrane</keyword>
<reference evidence="3 4" key="1">
    <citation type="journal article" date="2011" name="PLoS Pathog.">
        <title>Endophytic Life Strategies Decoded by Genome and Transcriptome Analyses of the Mutualistic Root Symbiont Piriformospora indica.</title>
        <authorList>
            <person name="Zuccaro A."/>
            <person name="Lahrmann U."/>
            <person name="Guldener U."/>
            <person name="Langen G."/>
            <person name="Pfiffi S."/>
            <person name="Biedenkopf D."/>
            <person name="Wong P."/>
            <person name="Samans B."/>
            <person name="Grimm C."/>
            <person name="Basiewicz M."/>
            <person name="Murat C."/>
            <person name="Martin F."/>
            <person name="Kogel K.H."/>
        </authorList>
    </citation>
    <scope>NUCLEOTIDE SEQUENCE [LARGE SCALE GENOMIC DNA]</scope>
    <source>
        <strain evidence="3 4">DSM 11827</strain>
    </source>
</reference>
<name>G4TIG8_SERID</name>
<sequence>MAQDFRRVSTLVLLPPLLVISYISAFGVVGFVGFHLWLEHVAMAGSEATPDGWELEQEDWTGGIEKGGTDPSLGMPVRIALRSAWFFQHWADNNAKGGNSPSASALTMLFGRPERGLELAEEYIRWAIGYLVAAKKTVPPALLQRHVDVLESIGTESAMMDAWKETVFLYSTSSPGSLERAKLIFKMGNLMARNNNPDKAVEFWKEALKIRDMDEESLITAELTPAEQRHVVDVYLQLSALYSVRKEFQKALEPQISGMILADRFLHKQAEVSPAHELHRLYLGQRGSMFLIHSAMAQFAPSSDIPSALRFLDNAIRYETKVAKELCTGNYQTPTNPAFNEPTSDEDASSLIITIPPSEPSTLLSVHPLYANIKILSKPSATMLRDARRAIVQARLLQGSILETLESPAANKVAASAYREALQWAGMTVERGKSLGIPEAEVMDLQRRIESLQKLIELDS</sequence>
<dbReference type="InterPro" id="IPR019734">
    <property type="entry name" value="TPR_rpt"/>
</dbReference>
<dbReference type="PROSITE" id="PS50005">
    <property type="entry name" value="TPR"/>
    <property type="match status" value="1"/>
</dbReference>
<keyword evidence="2" id="KW-1133">Transmembrane helix</keyword>
<dbReference type="Proteomes" id="UP000007148">
    <property type="component" value="Unassembled WGS sequence"/>
</dbReference>
<evidence type="ECO:0000313" key="3">
    <source>
        <dbReference type="EMBL" id="CCA71117.1"/>
    </source>
</evidence>
<feature type="repeat" description="TPR" evidence="1">
    <location>
        <begin position="181"/>
        <end position="214"/>
    </location>
</feature>
<evidence type="ECO:0000256" key="1">
    <source>
        <dbReference type="PROSITE-ProRule" id="PRU00339"/>
    </source>
</evidence>
<protein>
    <submittedName>
        <fullName evidence="3">Uncharacterized protein</fullName>
    </submittedName>
</protein>
<dbReference type="HOGENOM" id="CLU_594613_0_0_1"/>
<keyword evidence="4" id="KW-1185">Reference proteome</keyword>
<gene>
    <name evidence="3" type="ORF">PIIN_05052</name>
</gene>
<keyword evidence="1" id="KW-0802">TPR repeat</keyword>
<comment type="caution">
    <text evidence="3">The sequence shown here is derived from an EMBL/GenBank/DDBJ whole genome shotgun (WGS) entry which is preliminary data.</text>
</comment>
<dbReference type="AlphaFoldDB" id="G4TIG8"/>
<dbReference type="Gene3D" id="1.25.40.10">
    <property type="entry name" value="Tetratricopeptide repeat domain"/>
    <property type="match status" value="1"/>
</dbReference>
<feature type="transmembrane region" description="Helical" evidence="2">
    <location>
        <begin position="12"/>
        <end position="38"/>
    </location>
</feature>
<dbReference type="InParanoid" id="G4TIG8"/>
<evidence type="ECO:0000256" key="2">
    <source>
        <dbReference type="SAM" id="Phobius"/>
    </source>
</evidence>
<accession>G4TIG8</accession>
<proteinExistence type="predicted"/>
<dbReference type="InterPro" id="IPR011990">
    <property type="entry name" value="TPR-like_helical_dom_sf"/>
</dbReference>
<evidence type="ECO:0000313" key="4">
    <source>
        <dbReference type="Proteomes" id="UP000007148"/>
    </source>
</evidence>
<organism evidence="3 4">
    <name type="scientific">Serendipita indica (strain DSM 11827)</name>
    <name type="common">Root endophyte fungus</name>
    <name type="synonym">Piriformospora indica</name>
    <dbReference type="NCBI Taxonomy" id="1109443"/>
    <lineage>
        <taxon>Eukaryota</taxon>
        <taxon>Fungi</taxon>
        <taxon>Dikarya</taxon>
        <taxon>Basidiomycota</taxon>
        <taxon>Agaricomycotina</taxon>
        <taxon>Agaricomycetes</taxon>
        <taxon>Sebacinales</taxon>
        <taxon>Serendipitaceae</taxon>
        <taxon>Serendipita</taxon>
    </lineage>
</organism>